<dbReference type="InterPro" id="IPR046930">
    <property type="entry name" value="HTH_60"/>
</dbReference>
<comment type="caution">
    <text evidence="1">The sequence shown here is derived from an EMBL/GenBank/DDBJ whole genome shotgun (WGS) entry which is preliminary data.</text>
</comment>
<reference evidence="1 2" key="1">
    <citation type="submission" date="2020-07" db="EMBL/GenBank/DDBJ databases">
        <title>Sequencing the genomes of 1000 actinobacteria strains.</title>
        <authorList>
            <person name="Klenk H.-P."/>
        </authorList>
    </citation>
    <scope>NUCLEOTIDE SEQUENCE [LARGE SCALE GENOMIC DNA]</scope>
    <source>
        <strain evidence="1 2">DSM 15165</strain>
    </source>
</reference>
<protein>
    <submittedName>
        <fullName evidence="1">Uncharacterized protein</fullName>
    </submittedName>
</protein>
<dbReference type="EMBL" id="JACCFL010000001">
    <property type="protein sequence ID" value="NYJ24771.1"/>
    <property type="molecule type" value="Genomic_DNA"/>
</dbReference>
<organism evidence="1 2">
    <name type="scientific">Leifsonia shinshuensis</name>
    <dbReference type="NCBI Taxonomy" id="150026"/>
    <lineage>
        <taxon>Bacteria</taxon>
        <taxon>Bacillati</taxon>
        <taxon>Actinomycetota</taxon>
        <taxon>Actinomycetes</taxon>
        <taxon>Micrococcales</taxon>
        <taxon>Microbacteriaceae</taxon>
        <taxon>Leifsonia</taxon>
    </lineage>
</organism>
<dbReference type="AlphaFoldDB" id="A0A853CZN5"/>
<evidence type="ECO:0000313" key="1">
    <source>
        <dbReference type="EMBL" id="NYJ24771.1"/>
    </source>
</evidence>
<gene>
    <name evidence="1" type="ORF">HNR13_003058</name>
</gene>
<evidence type="ECO:0000313" key="2">
    <source>
        <dbReference type="Proteomes" id="UP000578352"/>
    </source>
</evidence>
<dbReference type="RefSeq" id="WP_179607123.1">
    <property type="nucleotide sequence ID" value="NZ_BAABEH010000001.1"/>
</dbReference>
<accession>A0A853CZN5</accession>
<name>A0A853CZN5_9MICO</name>
<dbReference type="Pfam" id="PF20317">
    <property type="entry name" value="HTH_60"/>
    <property type="match status" value="1"/>
</dbReference>
<sequence length="149" mass="15796">MGGTSFNTVAELRRIVAQGRVSETALEAITGIAGERLGAVLAESNRYEVGMSAAAFPLSSDESTRLSVLAAQLIQGMEIGDDERLKAILEGLTIEFKLTTLNLALLTGTNLDDIEACLVDPAAVAPERKYPLAVRASYLSLAIANARPY</sequence>
<dbReference type="Proteomes" id="UP000578352">
    <property type="component" value="Unassembled WGS sequence"/>
</dbReference>
<proteinExistence type="predicted"/>